<protein>
    <submittedName>
        <fullName evidence="1">Bm14188</fullName>
    </submittedName>
</protein>
<name>A0A1I9G1R2_BRUMA</name>
<evidence type="ECO:0000313" key="1">
    <source>
        <dbReference type="EMBL" id="CDP95011.1"/>
    </source>
</evidence>
<accession>A0A1I9G1R2</accession>
<reference evidence="1" key="1">
    <citation type="journal article" date="2007" name="Science">
        <title>Draft genome of the filarial nematode parasite Brugia malayi.</title>
        <authorList>
            <person name="Ghedin E."/>
            <person name="Wang S."/>
            <person name="Spiro D."/>
            <person name="Caler E."/>
            <person name="Zhao Q."/>
            <person name="Crabtree J."/>
            <person name="Allen J.E."/>
            <person name="Delcher A.L."/>
            <person name="Guiliano D.B."/>
            <person name="Miranda-Saavedra D."/>
            <person name="Angiuoli S.V."/>
            <person name="Creasy T."/>
            <person name="Amedeo P."/>
            <person name="Haas B."/>
            <person name="El-Sayed N.M."/>
            <person name="Wortman J.R."/>
            <person name="Feldblyum T."/>
            <person name="Tallon L."/>
            <person name="Schatz M."/>
            <person name="Shumway M."/>
            <person name="Koo H."/>
            <person name="Salzberg S.L."/>
            <person name="Schobel S."/>
            <person name="Pertea M."/>
            <person name="Pop M."/>
            <person name="White O."/>
            <person name="Barton G.J."/>
            <person name="Carlow C.K."/>
            <person name="Crawford M.J."/>
            <person name="Daub J."/>
            <person name="Dimmic M.W."/>
            <person name="Estes C.F."/>
            <person name="Foster J.M."/>
            <person name="Ganatra M."/>
            <person name="Gregory W.F."/>
            <person name="Johnson N.M."/>
            <person name="Jin J."/>
            <person name="Komuniecki R."/>
            <person name="Korf I."/>
            <person name="Kumar S."/>
            <person name="Laney S."/>
            <person name="Li B.W."/>
            <person name="Li W."/>
            <person name="Lindblom T.H."/>
            <person name="Lustigman S."/>
            <person name="Ma D."/>
            <person name="Maina C.V."/>
            <person name="Martin D.M."/>
            <person name="McCarter J.P."/>
            <person name="McReynolds L."/>
            <person name="Mitreva M."/>
            <person name="Nutman T.B."/>
            <person name="Parkinson J."/>
            <person name="Peregrin-Alvarez J.M."/>
            <person name="Poole C."/>
            <person name="Ren Q."/>
            <person name="Saunders L."/>
            <person name="Sluder A.E."/>
            <person name="Smith K."/>
            <person name="Stanke M."/>
            <person name="Unnasch T.R."/>
            <person name="Ware J."/>
            <person name="Wei A.D."/>
            <person name="Weil G."/>
            <person name="Williams D.J."/>
            <person name="Zhang Y."/>
            <person name="Williams S.A."/>
            <person name="Fraser-Liggett C."/>
            <person name="Slatko B."/>
            <person name="Blaxter M.L."/>
            <person name="Scott A.L."/>
        </authorList>
    </citation>
    <scope>NUCLEOTIDE SEQUENCE</scope>
    <source>
        <strain evidence="1">FR3</strain>
    </source>
</reference>
<reference evidence="1" key="2">
    <citation type="submission" date="2012-12" db="EMBL/GenBank/DDBJ databases">
        <authorList>
            <consortium name="WormBase Consortium"/>
            <person name="Ghedin E."/>
            <person name="Paulini M."/>
        </authorList>
    </citation>
    <scope>NUCLEOTIDE SEQUENCE</scope>
    <source>
        <strain evidence="1">FR3</strain>
    </source>
</reference>
<gene>
    <name evidence="1" type="primary">Bm14188</name>
    <name evidence="1" type="ORF">BM_Bm14188</name>
</gene>
<dbReference type="EMBL" id="LN856931">
    <property type="protein sequence ID" value="CDP95011.1"/>
    <property type="molecule type" value="Genomic_DNA"/>
</dbReference>
<dbReference type="AlphaFoldDB" id="A0A1I9G1R2"/>
<sequence>MKCPTKSMLPGDVLCKIFEISLGQCSSAGEGIELGSLIPVGKSYSKMF</sequence>
<proteinExistence type="predicted"/>
<organism evidence="1">
    <name type="scientific">Brugia malayi</name>
    <name type="common">Filarial nematode worm</name>
    <dbReference type="NCBI Taxonomy" id="6279"/>
    <lineage>
        <taxon>Eukaryota</taxon>
        <taxon>Metazoa</taxon>
        <taxon>Ecdysozoa</taxon>
        <taxon>Nematoda</taxon>
        <taxon>Chromadorea</taxon>
        <taxon>Rhabditida</taxon>
        <taxon>Spirurina</taxon>
        <taxon>Spiruromorpha</taxon>
        <taxon>Filarioidea</taxon>
        <taxon>Onchocercidae</taxon>
        <taxon>Brugia</taxon>
    </lineage>
</organism>